<evidence type="ECO:0000256" key="6">
    <source>
        <dbReference type="ARBA" id="ARBA00023277"/>
    </source>
</evidence>
<accession>A0A519BMA7</accession>
<evidence type="ECO:0000256" key="2">
    <source>
        <dbReference type="ARBA" id="ARBA00022679"/>
    </source>
</evidence>
<proteinExistence type="predicted"/>
<dbReference type="PANTHER" id="PTHR43793">
    <property type="entry name" value="FAD SYNTHASE"/>
    <property type="match status" value="1"/>
</dbReference>
<comment type="catalytic activity">
    <reaction evidence="7">
        <text>D-glycero-beta-D-manno-heptose 1-phosphate + ATP + H(+) = ADP-D-glycero-beta-D-manno-heptose + diphosphate</text>
        <dbReference type="Rhea" id="RHEA:27465"/>
        <dbReference type="ChEBI" id="CHEBI:15378"/>
        <dbReference type="ChEBI" id="CHEBI:30616"/>
        <dbReference type="ChEBI" id="CHEBI:33019"/>
        <dbReference type="ChEBI" id="CHEBI:59967"/>
        <dbReference type="ChEBI" id="CHEBI:61593"/>
        <dbReference type="EC" id="2.7.7.70"/>
    </reaction>
</comment>
<dbReference type="NCBIfam" id="TIGR02199">
    <property type="entry name" value="rfaE_dom_II"/>
    <property type="match status" value="1"/>
</dbReference>
<evidence type="ECO:0000256" key="4">
    <source>
        <dbReference type="ARBA" id="ARBA00022741"/>
    </source>
</evidence>
<dbReference type="EC" id="2.7.7.70" evidence="1"/>
<dbReference type="EMBL" id="SGBB01000010">
    <property type="protein sequence ID" value="RZD18385.1"/>
    <property type="molecule type" value="Genomic_DNA"/>
</dbReference>
<dbReference type="NCBIfam" id="TIGR00125">
    <property type="entry name" value="cyt_tran_rel"/>
    <property type="match status" value="1"/>
</dbReference>
<evidence type="ECO:0000256" key="3">
    <source>
        <dbReference type="ARBA" id="ARBA00022695"/>
    </source>
</evidence>
<keyword evidence="5" id="KW-0067">ATP-binding</keyword>
<keyword evidence="6" id="KW-0119">Carbohydrate metabolism</keyword>
<evidence type="ECO:0000259" key="8">
    <source>
        <dbReference type="Pfam" id="PF01467"/>
    </source>
</evidence>
<keyword evidence="4" id="KW-0547">Nucleotide-binding</keyword>
<evidence type="ECO:0000256" key="7">
    <source>
        <dbReference type="ARBA" id="ARBA00047428"/>
    </source>
</evidence>
<dbReference type="GO" id="GO:0016773">
    <property type="term" value="F:phosphotransferase activity, alcohol group as acceptor"/>
    <property type="evidence" value="ECO:0007669"/>
    <property type="project" value="InterPro"/>
</dbReference>
<dbReference type="InterPro" id="IPR011914">
    <property type="entry name" value="RfaE_dom_II"/>
</dbReference>
<dbReference type="InterPro" id="IPR004821">
    <property type="entry name" value="Cyt_trans-like"/>
</dbReference>
<gene>
    <name evidence="9" type="primary">rfaE2</name>
    <name evidence="9" type="ORF">EVG15_06490</name>
</gene>
<dbReference type="GO" id="GO:0005524">
    <property type="term" value="F:ATP binding"/>
    <property type="evidence" value="ECO:0007669"/>
    <property type="project" value="UniProtKB-KW"/>
</dbReference>
<organism evidence="9 10">
    <name type="scientific">Candidatus Acididesulfobacter diazotrophicus</name>
    <dbReference type="NCBI Taxonomy" id="2597226"/>
    <lineage>
        <taxon>Bacteria</taxon>
        <taxon>Deltaproteobacteria</taxon>
        <taxon>Candidatus Acidulodesulfobacterales</taxon>
        <taxon>Candidatus Acididesulfobacter</taxon>
    </lineage>
</organism>
<feature type="domain" description="Cytidyltransferase-like" evidence="8">
    <location>
        <begin position="27"/>
        <end position="136"/>
    </location>
</feature>
<dbReference type="InterPro" id="IPR050385">
    <property type="entry name" value="Archaeal_FAD_synthase"/>
</dbReference>
<name>A0A519BMA7_9DELT</name>
<dbReference type="AlphaFoldDB" id="A0A519BMA7"/>
<evidence type="ECO:0000313" key="9">
    <source>
        <dbReference type="EMBL" id="RZD18385.1"/>
    </source>
</evidence>
<comment type="caution">
    <text evidence="9">The sequence shown here is derived from an EMBL/GenBank/DDBJ whole genome shotgun (WGS) entry which is preliminary data.</text>
</comment>
<dbReference type="GO" id="GO:0016779">
    <property type="term" value="F:nucleotidyltransferase activity"/>
    <property type="evidence" value="ECO:0007669"/>
    <property type="project" value="UniProtKB-KW"/>
</dbReference>
<keyword evidence="2 9" id="KW-0808">Transferase</keyword>
<reference evidence="9 10" key="1">
    <citation type="journal article" date="2019" name="ISME J.">
        <title>Insights into ecological role of a new deltaproteobacterial order Candidatus Acidulodesulfobacterales by metagenomics and metatranscriptomics.</title>
        <authorList>
            <person name="Tan S."/>
            <person name="Liu J."/>
            <person name="Fang Y."/>
            <person name="Hedlund B.P."/>
            <person name="Lian Z.H."/>
            <person name="Huang L.Y."/>
            <person name="Li J.T."/>
            <person name="Huang L.N."/>
            <person name="Li W.J."/>
            <person name="Jiang H.C."/>
            <person name="Dong H.L."/>
            <person name="Shu W.S."/>
        </authorList>
    </citation>
    <scope>NUCLEOTIDE SEQUENCE [LARGE SCALE GENOMIC DNA]</scope>
    <source>
        <strain evidence="9">AP1</strain>
    </source>
</reference>
<dbReference type="Pfam" id="PF01467">
    <property type="entry name" value="CTP_transf_like"/>
    <property type="match status" value="1"/>
</dbReference>
<evidence type="ECO:0000313" key="10">
    <source>
        <dbReference type="Proteomes" id="UP000319296"/>
    </source>
</evidence>
<sequence length="161" mass="18010">MNRIINNIKVLNTIVAKLKNKSKKIVFTNGCFDIIHAGHVIYLNKAKKLGDILIVGLNSDSSVKKLKGNDRPIIIEDDRAYIISNLKPVDFVVIFNDNTPYNLINEIKPDYLVKGSDYKNKEIAGSDIVKSYGGQVVLIDYVNEKSTTNIIDKIKKINSSS</sequence>
<dbReference type="Proteomes" id="UP000319296">
    <property type="component" value="Unassembled WGS sequence"/>
</dbReference>
<dbReference type="Gene3D" id="3.40.50.620">
    <property type="entry name" value="HUPs"/>
    <property type="match status" value="1"/>
</dbReference>
<evidence type="ECO:0000256" key="5">
    <source>
        <dbReference type="ARBA" id="ARBA00022840"/>
    </source>
</evidence>
<dbReference type="PANTHER" id="PTHR43793:SF2">
    <property type="entry name" value="BIFUNCTIONAL PROTEIN HLDE"/>
    <property type="match status" value="1"/>
</dbReference>
<keyword evidence="3 9" id="KW-0548">Nucleotidyltransferase</keyword>
<evidence type="ECO:0000256" key="1">
    <source>
        <dbReference type="ARBA" id="ARBA00012519"/>
    </source>
</evidence>
<dbReference type="SUPFAM" id="SSF52374">
    <property type="entry name" value="Nucleotidylyl transferase"/>
    <property type="match status" value="1"/>
</dbReference>
<protein>
    <recommendedName>
        <fullName evidence="1">D-glycero-beta-D-manno-heptose 1-phosphate adenylyltransferase</fullName>
        <ecNumber evidence="1">2.7.7.70</ecNumber>
    </recommendedName>
</protein>
<dbReference type="InterPro" id="IPR014729">
    <property type="entry name" value="Rossmann-like_a/b/a_fold"/>
</dbReference>
<dbReference type="GO" id="GO:0005975">
    <property type="term" value="P:carbohydrate metabolic process"/>
    <property type="evidence" value="ECO:0007669"/>
    <property type="project" value="InterPro"/>
</dbReference>